<feature type="transmembrane region" description="Helical" evidence="5">
    <location>
        <begin position="102"/>
        <end position="120"/>
    </location>
</feature>
<evidence type="ECO:0000313" key="8">
    <source>
        <dbReference type="Proteomes" id="UP000838412"/>
    </source>
</evidence>
<accession>A0A8J9Z9Y3</accession>
<feature type="transmembrane region" description="Helical" evidence="5">
    <location>
        <begin position="69"/>
        <end position="90"/>
    </location>
</feature>
<evidence type="ECO:0000256" key="1">
    <source>
        <dbReference type="ARBA" id="ARBA00004141"/>
    </source>
</evidence>
<name>A0A8J9Z9Y3_BRALA</name>
<gene>
    <name evidence="7" type="primary">SLC36A3</name>
    <name evidence="7" type="ORF">BLAG_LOCUS11283</name>
</gene>
<dbReference type="PANTHER" id="PTHR22950:SF703">
    <property type="entry name" value="AMINO ACID TRANSPORTER TRANSMEMBRANE DOMAIN-CONTAINING PROTEIN"/>
    <property type="match status" value="1"/>
</dbReference>
<evidence type="ECO:0000256" key="4">
    <source>
        <dbReference type="ARBA" id="ARBA00023136"/>
    </source>
</evidence>
<sequence>MVRGVFENSKEVKFNLLGNSYQSGKSGEELSMMEVSVGKSYQSIEMIDEPIPFGSVQDKGAGHAQKKGLTVITAALFLVGEMAGSGVLALPRAVVDTGWNGVVMLLLCCAVAGHNGIMLGRCWNILQLRWPEYRDHVRDPYPAIGERANGKIGKVAVSVCVNITLFGVATVFLLLAAENLQTLVEDLSPHQSTFSFCFWLIILAGALTPFTWLGSPKDFWPAAVAATVATVLACLLMFIGVLVDLPNFKDAKDQQEDIKAVFLTFGTILFAFGGASTFPTIQHDMKEPEKFSRSVVLAFAALLLMYLPVSIAGFLVYKSECESNVLSTLTAGGLKYASLILITLHLIFAFIIVINPVCQELEERFGIANKFGVFRILLRTCLVGLVLFTGESLPHFGAILSLVGGSTITCLTFIFPSMFYLKLSRQTSPDWPEIEVQPYEWAWHIEFILIGVVGGIASTYSAIDGIASGFQVVPCYVNMTAANM</sequence>
<feature type="transmembrane region" description="Helical" evidence="5">
    <location>
        <begin position="192"/>
        <end position="212"/>
    </location>
</feature>
<evidence type="ECO:0000259" key="6">
    <source>
        <dbReference type="Pfam" id="PF01490"/>
    </source>
</evidence>
<feature type="transmembrane region" description="Helical" evidence="5">
    <location>
        <begin position="219"/>
        <end position="240"/>
    </location>
</feature>
<comment type="subcellular location">
    <subcellularLocation>
        <location evidence="1">Membrane</location>
        <topology evidence="1">Multi-pass membrane protein</topology>
    </subcellularLocation>
</comment>
<feature type="transmembrane region" description="Helical" evidence="5">
    <location>
        <begin position="370"/>
        <end position="390"/>
    </location>
</feature>
<keyword evidence="3 5" id="KW-1133">Transmembrane helix</keyword>
<feature type="transmembrane region" description="Helical" evidence="5">
    <location>
        <begin position="294"/>
        <end position="316"/>
    </location>
</feature>
<reference evidence="7" key="1">
    <citation type="submission" date="2022-01" db="EMBL/GenBank/DDBJ databases">
        <authorList>
            <person name="Braso-Vives M."/>
        </authorList>
    </citation>
    <scope>NUCLEOTIDE SEQUENCE</scope>
</reference>
<dbReference type="OrthoDB" id="655540at2759"/>
<evidence type="ECO:0000313" key="7">
    <source>
        <dbReference type="EMBL" id="CAH1250622.1"/>
    </source>
</evidence>
<dbReference type="FunFam" id="1.20.1740.10:FF:000052">
    <property type="entry name" value="Lysine histidine transporter-like 3"/>
    <property type="match status" value="1"/>
</dbReference>
<feature type="transmembrane region" description="Helical" evidence="5">
    <location>
        <begin position="441"/>
        <end position="463"/>
    </location>
</feature>
<feature type="transmembrane region" description="Helical" evidence="5">
    <location>
        <begin position="260"/>
        <end position="282"/>
    </location>
</feature>
<dbReference type="Pfam" id="PF01490">
    <property type="entry name" value="Aa_trans"/>
    <property type="match status" value="1"/>
</dbReference>
<dbReference type="EMBL" id="OV696703">
    <property type="protein sequence ID" value="CAH1250622.1"/>
    <property type="molecule type" value="Genomic_DNA"/>
</dbReference>
<dbReference type="GO" id="GO:0015179">
    <property type="term" value="F:L-amino acid transmembrane transporter activity"/>
    <property type="evidence" value="ECO:0007669"/>
    <property type="project" value="TreeGrafter"/>
</dbReference>
<keyword evidence="4 5" id="KW-0472">Membrane</keyword>
<organism evidence="7 8">
    <name type="scientific">Branchiostoma lanceolatum</name>
    <name type="common">Common lancelet</name>
    <name type="synonym">Amphioxus lanceolatum</name>
    <dbReference type="NCBI Taxonomy" id="7740"/>
    <lineage>
        <taxon>Eukaryota</taxon>
        <taxon>Metazoa</taxon>
        <taxon>Chordata</taxon>
        <taxon>Cephalochordata</taxon>
        <taxon>Leptocardii</taxon>
        <taxon>Amphioxiformes</taxon>
        <taxon>Branchiostomatidae</taxon>
        <taxon>Branchiostoma</taxon>
    </lineage>
</organism>
<evidence type="ECO:0000256" key="2">
    <source>
        <dbReference type="ARBA" id="ARBA00022692"/>
    </source>
</evidence>
<feature type="transmembrane region" description="Helical" evidence="5">
    <location>
        <begin position="336"/>
        <end position="358"/>
    </location>
</feature>
<dbReference type="GO" id="GO:0005774">
    <property type="term" value="C:vacuolar membrane"/>
    <property type="evidence" value="ECO:0007669"/>
    <property type="project" value="TreeGrafter"/>
</dbReference>
<proteinExistence type="predicted"/>
<dbReference type="PANTHER" id="PTHR22950">
    <property type="entry name" value="AMINO ACID TRANSPORTER"/>
    <property type="match status" value="1"/>
</dbReference>
<keyword evidence="2 5" id="KW-0812">Transmembrane</keyword>
<dbReference type="Proteomes" id="UP000838412">
    <property type="component" value="Chromosome 18"/>
</dbReference>
<evidence type="ECO:0000256" key="5">
    <source>
        <dbReference type="SAM" id="Phobius"/>
    </source>
</evidence>
<keyword evidence="8" id="KW-1185">Reference proteome</keyword>
<protein>
    <submittedName>
        <fullName evidence="7">SLC36A3 protein</fullName>
    </submittedName>
</protein>
<dbReference type="InterPro" id="IPR013057">
    <property type="entry name" value="AA_transpt_TM"/>
</dbReference>
<evidence type="ECO:0000256" key="3">
    <source>
        <dbReference type="ARBA" id="ARBA00022989"/>
    </source>
</evidence>
<dbReference type="Gene3D" id="1.20.1740.10">
    <property type="entry name" value="Amino acid/polyamine transporter I"/>
    <property type="match status" value="1"/>
</dbReference>
<feature type="transmembrane region" description="Helical" evidence="5">
    <location>
        <begin position="396"/>
        <end position="421"/>
    </location>
</feature>
<feature type="transmembrane region" description="Helical" evidence="5">
    <location>
        <begin position="155"/>
        <end position="177"/>
    </location>
</feature>
<dbReference type="AlphaFoldDB" id="A0A8J9Z9Y3"/>
<feature type="domain" description="Amino acid transporter transmembrane" evidence="6">
    <location>
        <begin position="68"/>
        <end position="459"/>
    </location>
</feature>